<evidence type="ECO:0000313" key="2">
    <source>
        <dbReference type="EMBL" id="QEK13808.1"/>
    </source>
</evidence>
<proteinExistence type="predicted"/>
<organism evidence="2 3">
    <name type="scientific">Thermococcus aciditolerans</name>
    <dbReference type="NCBI Taxonomy" id="2598455"/>
    <lineage>
        <taxon>Archaea</taxon>
        <taxon>Methanobacteriati</taxon>
        <taxon>Methanobacteriota</taxon>
        <taxon>Thermococci</taxon>
        <taxon>Thermococcales</taxon>
        <taxon>Thermococcaceae</taxon>
        <taxon>Thermococcus</taxon>
    </lineage>
</organism>
<dbReference type="Pfam" id="PF10102">
    <property type="entry name" value="DUF2341"/>
    <property type="match status" value="1"/>
</dbReference>
<accession>A0A5C0SKY8</accession>
<protein>
    <submittedName>
        <fullName evidence="2">DUF2341 domain-containing protein</fullName>
    </submittedName>
</protein>
<dbReference type="EMBL" id="CP041932">
    <property type="protein sequence ID" value="QEK13808.1"/>
    <property type="molecule type" value="Genomic_DNA"/>
</dbReference>
<reference evidence="2 3" key="1">
    <citation type="submission" date="2019-07" db="EMBL/GenBank/DDBJ databases">
        <title>Complete genome of Thermococcus acidophilus.</title>
        <authorList>
            <person name="Li X."/>
        </authorList>
    </citation>
    <scope>NUCLEOTIDE SEQUENCE [LARGE SCALE GENOMIC DNA]</scope>
    <source>
        <strain evidence="2 3">SY113</strain>
    </source>
</reference>
<evidence type="ECO:0000313" key="3">
    <source>
        <dbReference type="Proteomes" id="UP000322631"/>
    </source>
</evidence>
<keyword evidence="3" id="KW-1185">Reference proteome</keyword>
<name>A0A5C0SKY8_9EURY</name>
<dbReference type="RefSeq" id="WP_148881930.1">
    <property type="nucleotide sequence ID" value="NZ_CP041932.1"/>
</dbReference>
<gene>
    <name evidence="2" type="ORF">FPV09_00225</name>
</gene>
<dbReference type="InterPro" id="IPR018765">
    <property type="entry name" value="DUF2341"/>
</dbReference>
<feature type="domain" description="DUF2341" evidence="1">
    <location>
        <begin position="200"/>
        <end position="277"/>
    </location>
</feature>
<evidence type="ECO:0000259" key="1">
    <source>
        <dbReference type="Pfam" id="PF10102"/>
    </source>
</evidence>
<dbReference type="Proteomes" id="UP000322631">
    <property type="component" value="Chromosome"/>
</dbReference>
<dbReference type="KEGG" id="them:FPV09_00225"/>
<dbReference type="GeneID" id="41608234"/>
<dbReference type="AlphaFoldDB" id="A0A5C0SKY8"/>
<sequence>MLTRIRTASTALVLIIILGTFGLAVPGINISAQEIGAGSNYLVSPVREGRYALWTTNGRYNPYNPLGDVVHVELILGGDLPEGSEVTVVLYNSSDQRISDGTFVVPQGGLPGGTAFNVSVSQVPASWVDVSKTRVVVLSRDYAYDAGKPIFVDLQKVGLGTYDEKYSQAMIITGSNVPLNWYTIPVGLGISDPNFNWDTVYFTNASGDCLYYWMESQEANSQGSSAWFWLNVTNIPANSRTEIYINYGGSGNPCVDHNDPDKVFLLYDDFNDLSNWNSRGGVSPPSNGVLSLYPGQWIWTKRQFPAPYHVEAVVSLGPDDMTNPYDVISSLFGDIQISLGSFFLPWILPSGEGYGEGIGNAYWFTRIPLNGEAQFNVNSPQLDKNSVSWNYGISGSRYTVGRWSFIDMFSLGDAIAIYQNGNSMAYYNVLPGQYGSVGFGQYSGGPLLIDYLFVRKYVNPEPTWDLGNFYYHLTFNPQPPQATSSITVSSSKSVNIASLPTIPPELPSQQISQKTLSVTPYFNDKWNLVGLNLTSSMIERYEQNLLEKRIRELVTPPQGGS</sequence>